<evidence type="ECO:0008006" key="12">
    <source>
        <dbReference type="Google" id="ProtNLM"/>
    </source>
</evidence>
<keyword evidence="2" id="KW-0133">Cell shape</keyword>
<dbReference type="InterPro" id="IPR007443">
    <property type="entry name" value="LpoA"/>
</dbReference>
<feature type="chain" id="PRO_5001868783" description="LppC family lipoprotein" evidence="9">
    <location>
        <begin position="22"/>
        <end position="582"/>
    </location>
</feature>
<dbReference type="PANTHER" id="PTHR38038">
    <property type="entry name" value="PENICILLIN-BINDING PROTEIN ACTIVATOR LPOA"/>
    <property type="match status" value="1"/>
</dbReference>
<dbReference type="eggNOG" id="COG3107">
    <property type="taxonomic scope" value="Bacteria"/>
</dbReference>
<proteinExistence type="predicted"/>
<feature type="region of interest" description="Disordered" evidence="8">
    <location>
        <begin position="563"/>
        <end position="582"/>
    </location>
</feature>
<keyword evidence="5" id="KW-0564">Palmitate</keyword>
<dbReference type="SUPFAM" id="SSF53822">
    <property type="entry name" value="Periplasmic binding protein-like I"/>
    <property type="match status" value="1"/>
</dbReference>
<dbReference type="PANTHER" id="PTHR38038:SF1">
    <property type="entry name" value="PENICILLIN-BINDING PROTEIN ACTIVATOR LPOA"/>
    <property type="match status" value="1"/>
</dbReference>
<evidence type="ECO:0000256" key="2">
    <source>
        <dbReference type="ARBA" id="ARBA00022960"/>
    </source>
</evidence>
<evidence type="ECO:0000313" key="11">
    <source>
        <dbReference type="Proteomes" id="UP000029385"/>
    </source>
</evidence>
<dbReference type="Pfam" id="PF04348">
    <property type="entry name" value="LppC"/>
    <property type="match status" value="1"/>
</dbReference>
<protein>
    <recommendedName>
        <fullName evidence="12">LppC family lipoprotein</fullName>
    </recommendedName>
</protein>
<evidence type="ECO:0000256" key="7">
    <source>
        <dbReference type="ARBA" id="ARBA00023288"/>
    </source>
</evidence>
<evidence type="ECO:0000256" key="9">
    <source>
        <dbReference type="SAM" id="SignalP"/>
    </source>
</evidence>
<dbReference type="Gene3D" id="1.25.40.10">
    <property type="entry name" value="Tetratricopeptide repeat domain"/>
    <property type="match status" value="1"/>
</dbReference>
<feature type="signal peptide" evidence="9">
    <location>
        <begin position="1"/>
        <end position="21"/>
    </location>
</feature>
<dbReference type="InterPro" id="IPR028082">
    <property type="entry name" value="Peripla_BP_I"/>
</dbReference>
<keyword evidence="7" id="KW-0449">Lipoprotein</keyword>
<keyword evidence="6" id="KW-0998">Cell outer membrane</keyword>
<evidence type="ECO:0000256" key="1">
    <source>
        <dbReference type="ARBA" id="ARBA00022729"/>
    </source>
</evidence>
<dbReference type="InterPro" id="IPR011990">
    <property type="entry name" value="TPR-like_helical_dom_sf"/>
</dbReference>
<dbReference type="GO" id="GO:0031241">
    <property type="term" value="C:periplasmic side of cell outer membrane"/>
    <property type="evidence" value="ECO:0007669"/>
    <property type="project" value="TreeGrafter"/>
</dbReference>
<evidence type="ECO:0000256" key="5">
    <source>
        <dbReference type="ARBA" id="ARBA00023139"/>
    </source>
</evidence>
<organism evidence="10 11">
    <name type="scientific">Arenimonas oryziterrae DSM 21050 = YC6267</name>
    <dbReference type="NCBI Taxonomy" id="1121015"/>
    <lineage>
        <taxon>Bacteria</taxon>
        <taxon>Pseudomonadati</taxon>
        <taxon>Pseudomonadota</taxon>
        <taxon>Gammaproteobacteria</taxon>
        <taxon>Lysobacterales</taxon>
        <taxon>Lysobacteraceae</taxon>
        <taxon>Arenimonas</taxon>
    </lineage>
</organism>
<keyword evidence="1 9" id="KW-0732">Signal</keyword>
<accession>A0A091AV75</accession>
<evidence type="ECO:0000256" key="6">
    <source>
        <dbReference type="ARBA" id="ARBA00023237"/>
    </source>
</evidence>
<dbReference type="CDD" id="cd06339">
    <property type="entry name" value="PBP1_YraM_LppC_lipoprotein-like"/>
    <property type="match status" value="1"/>
</dbReference>
<dbReference type="GO" id="GO:0030234">
    <property type="term" value="F:enzyme regulator activity"/>
    <property type="evidence" value="ECO:0007669"/>
    <property type="project" value="TreeGrafter"/>
</dbReference>
<evidence type="ECO:0000256" key="4">
    <source>
        <dbReference type="ARBA" id="ARBA00023136"/>
    </source>
</evidence>
<evidence type="ECO:0000256" key="8">
    <source>
        <dbReference type="SAM" id="MobiDB-lite"/>
    </source>
</evidence>
<dbReference type="EMBL" id="AVCI01000006">
    <property type="protein sequence ID" value="KFN43162.1"/>
    <property type="molecule type" value="Genomic_DNA"/>
</dbReference>
<dbReference type="Gene3D" id="3.40.50.2300">
    <property type="match status" value="2"/>
</dbReference>
<dbReference type="STRING" id="1121015.GCA_000420545_02512"/>
<keyword evidence="11" id="KW-1185">Reference proteome</keyword>
<dbReference type="PATRIC" id="fig|1121015.4.peg.1758"/>
<dbReference type="PROSITE" id="PS51257">
    <property type="entry name" value="PROKAR_LIPOPROTEIN"/>
    <property type="match status" value="1"/>
</dbReference>
<evidence type="ECO:0000256" key="3">
    <source>
        <dbReference type="ARBA" id="ARBA00022984"/>
    </source>
</evidence>
<name>A0A091AV75_9GAMM</name>
<dbReference type="GO" id="GO:0009252">
    <property type="term" value="P:peptidoglycan biosynthetic process"/>
    <property type="evidence" value="ECO:0007669"/>
    <property type="project" value="UniProtKB-KW"/>
</dbReference>
<keyword evidence="3" id="KW-0573">Peptidoglycan synthesis</keyword>
<feature type="compositionally biased region" description="Polar residues" evidence="8">
    <location>
        <begin position="573"/>
        <end position="582"/>
    </location>
</feature>
<dbReference type="Proteomes" id="UP000029385">
    <property type="component" value="Unassembled WGS sequence"/>
</dbReference>
<dbReference type="RefSeq" id="WP_022970118.1">
    <property type="nucleotide sequence ID" value="NZ_ATVD01000005.1"/>
</dbReference>
<comment type="caution">
    <text evidence="10">The sequence shown here is derived from an EMBL/GenBank/DDBJ whole genome shotgun (WGS) entry which is preliminary data.</text>
</comment>
<dbReference type="AlphaFoldDB" id="A0A091AV75"/>
<evidence type="ECO:0000313" key="10">
    <source>
        <dbReference type="EMBL" id="KFN43162.1"/>
    </source>
</evidence>
<sequence length="582" mass="61061">MRARLLPLILIPLLMAGCATVSTTPAVTPAEQAAGALLDNGKYREAAQAYLQIANEPRSAVRDRALVHAAEAFERAGDGAAARQTLAQSNRRKLVGEDAFNHDLLNAQFLIEDGRGRDALALLGQNPGSVPDAIRWHSLRARAFTAAGQPFDVAIETAALLQPNAPAKERAANARNVERLLAGVDNGTLSARSAALAGNDPLYPFAARELAKRGLPLPHPLDRSAQVRTQAFPPADSDGYRPPLQLAVLLPSTGSLAGAGAGVRDGILAAYYAETRRRPNIKFYDTNGTAAGAQSAAAQANADGAQLILGPLSRDEINAVFAQNVSGAPIIALNRGVSAPPPGSISFALSPDDEGLFAADRLANRGQLKVLVFTQRDDGGQRALAAFREQLRARGGDVVGEVVVDDGIVDVGPLLAAQTGAGHTAPTAVLLVLKAPQARLVAAQLKVSPFSVLPRVSTSLILNGANARQDVELDGIEFPELPWLLDRRPDLIDADALAAELGTARGPSQRLFAFGMDAWKLAAYLDRLGTDPGYTLRGATGDLRLDSFGIIQRDPSWAVFSGGRPRAAPDGGLQTNAASATR</sequence>
<keyword evidence="4" id="KW-0472">Membrane</keyword>
<dbReference type="GO" id="GO:0008360">
    <property type="term" value="P:regulation of cell shape"/>
    <property type="evidence" value="ECO:0007669"/>
    <property type="project" value="UniProtKB-KW"/>
</dbReference>
<gene>
    <name evidence="10" type="ORF">N789_11405</name>
</gene>
<reference evidence="10 11" key="1">
    <citation type="submission" date="2013-09" db="EMBL/GenBank/DDBJ databases">
        <title>Genome sequencing of Arenimonas oryziterrae.</title>
        <authorList>
            <person name="Chen F."/>
            <person name="Wang G."/>
        </authorList>
    </citation>
    <scope>NUCLEOTIDE SEQUENCE [LARGE SCALE GENOMIC DNA]</scope>
    <source>
        <strain evidence="10 11">YC6267</strain>
    </source>
</reference>